<evidence type="ECO:0000313" key="16">
    <source>
        <dbReference type="Proteomes" id="UP000437068"/>
    </source>
</evidence>
<name>A0A6A3K5L6_9STRA</name>
<dbReference type="InterPro" id="IPR032552">
    <property type="entry name" value="RSB_motif"/>
</dbReference>
<keyword evidence="1" id="KW-0694">RNA-binding</keyword>
<evidence type="ECO:0000313" key="20">
    <source>
        <dbReference type="Proteomes" id="UP000460718"/>
    </source>
</evidence>
<feature type="compositionally biased region" description="Basic residues" evidence="2">
    <location>
        <begin position="355"/>
        <end position="374"/>
    </location>
</feature>
<dbReference type="InterPro" id="IPR035979">
    <property type="entry name" value="RBD_domain_sf"/>
</dbReference>
<feature type="compositionally biased region" description="Acidic residues" evidence="2">
    <location>
        <begin position="113"/>
        <end position="124"/>
    </location>
</feature>
<dbReference type="EMBL" id="QXFX01000837">
    <property type="protein sequence ID" value="KAE9102934.1"/>
    <property type="molecule type" value="Genomic_DNA"/>
</dbReference>
<feature type="region of interest" description="Disordered" evidence="2">
    <location>
        <begin position="37"/>
        <end position="202"/>
    </location>
</feature>
<feature type="domain" description="SAP" evidence="4">
    <location>
        <begin position="8"/>
        <end position="42"/>
    </location>
</feature>
<dbReference type="InterPro" id="IPR034257">
    <property type="entry name" value="Acinus_RRM"/>
</dbReference>
<dbReference type="EMBL" id="QXGE01000803">
    <property type="protein sequence ID" value="KAE9303441.1"/>
    <property type="molecule type" value="Genomic_DNA"/>
</dbReference>
<feature type="compositionally biased region" description="Basic and acidic residues" evidence="2">
    <location>
        <begin position="70"/>
        <end position="112"/>
    </location>
</feature>
<dbReference type="EMBL" id="QXGC01000823">
    <property type="protein sequence ID" value="KAE9219782.1"/>
    <property type="molecule type" value="Genomic_DNA"/>
</dbReference>
<keyword evidence="15" id="KW-1185">Reference proteome</keyword>
<dbReference type="Gene3D" id="3.30.70.330">
    <property type="match status" value="1"/>
</dbReference>
<evidence type="ECO:0000313" key="12">
    <source>
        <dbReference type="EMBL" id="KAE9222183.1"/>
    </source>
</evidence>
<comment type="caution">
    <text evidence="6">The sequence shown here is derived from an EMBL/GenBank/DDBJ whole genome shotgun (WGS) entry which is preliminary data.</text>
</comment>
<dbReference type="Pfam" id="PF02037">
    <property type="entry name" value="SAP"/>
    <property type="match status" value="1"/>
</dbReference>
<evidence type="ECO:0000313" key="14">
    <source>
        <dbReference type="Proteomes" id="UP000429523"/>
    </source>
</evidence>
<dbReference type="GO" id="GO:0003723">
    <property type="term" value="F:RNA binding"/>
    <property type="evidence" value="ECO:0007669"/>
    <property type="project" value="UniProtKB-UniRule"/>
</dbReference>
<dbReference type="InterPro" id="IPR000504">
    <property type="entry name" value="RRM_dom"/>
</dbReference>
<evidence type="ECO:0008006" key="23">
    <source>
        <dbReference type="Google" id="ProtNLM"/>
    </source>
</evidence>
<evidence type="ECO:0000313" key="11">
    <source>
        <dbReference type="EMBL" id="KAE9219782.1"/>
    </source>
</evidence>
<feature type="region of interest" description="Disordered" evidence="2">
    <location>
        <begin position="291"/>
        <end position="314"/>
    </location>
</feature>
<dbReference type="EMBL" id="QXGB01000827">
    <property type="protein sequence ID" value="KAE9203363.1"/>
    <property type="molecule type" value="Genomic_DNA"/>
</dbReference>
<dbReference type="PANTHER" id="PTHR47031">
    <property type="entry name" value="SAP DNA-BINDING DOMAIN-CONTAINING PROTEIN"/>
    <property type="match status" value="1"/>
</dbReference>
<evidence type="ECO:0000313" key="8">
    <source>
        <dbReference type="EMBL" id="KAE9103106.1"/>
    </source>
</evidence>
<dbReference type="Proteomes" id="UP000476176">
    <property type="component" value="Unassembled WGS sequence"/>
</dbReference>
<dbReference type="Proteomes" id="UP000429523">
    <property type="component" value="Unassembled WGS sequence"/>
</dbReference>
<evidence type="ECO:0000256" key="1">
    <source>
        <dbReference type="PROSITE-ProRule" id="PRU00176"/>
    </source>
</evidence>
<feature type="compositionally biased region" description="Basic and acidic residues" evidence="2">
    <location>
        <begin position="157"/>
        <end position="169"/>
    </location>
</feature>
<dbReference type="Pfam" id="PF16294">
    <property type="entry name" value="RSB_motif"/>
    <property type="match status" value="1"/>
</dbReference>
<feature type="compositionally biased region" description="Basic and acidic residues" evidence="2">
    <location>
        <begin position="51"/>
        <end position="62"/>
    </location>
</feature>
<dbReference type="EMBL" id="QXGA01000786">
    <property type="protein sequence ID" value="KAE9141230.1"/>
    <property type="molecule type" value="Genomic_DNA"/>
</dbReference>
<dbReference type="PROSITE" id="PS50800">
    <property type="entry name" value="SAP"/>
    <property type="match status" value="1"/>
</dbReference>
<feature type="domain" description="RRM" evidence="3">
    <location>
        <begin position="206"/>
        <end position="283"/>
    </location>
</feature>
<dbReference type="InterPro" id="IPR036361">
    <property type="entry name" value="SAP_dom_sf"/>
</dbReference>
<feature type="compositionally biased region" description="Basic and acidic residues" evidence="2">
    <location>
        <begin position="337"/>
        <end position="346"/>
    </location>
</feature>
<evidence type="ECO:0000313" key="7">
    <source>
        <dbReference type="EMBL" id="KAE9102934.1"/>
    </source>
</evidence>
<dbReference type="CDD" id="cd12432">
    <property type="entry name" value="RRM_ACINU"/>
    <property type="match status" value="1"/>
</dbReference>
<evidence type="ECO:0000313" key="5">
    <source>
        <dbReference type="EMBL" id="KAE8934928.1"/>
    </source>
</evidence>
<dbReference type="OrthoDB" id="5348404at2759"/>
<dbReference type="SUPFAM" id="SSF54928">
    <property type="entry name" value="RNA-binding domain, RBD"/>
    <property type="match status" value="1"/>
</dbReference>
<dbReference type="SUPFAM" id="SSF68906">
    <property type="entry name" value="SAP domain"/>
    <property type="match status" value="1"/>
</dbReference>
<dbReference type="EMBL" id="QXGD01000859">
    <property type="protein sequence ID" value="KAE9222183.1"/>
    <property type="molecule type" value="Genomic_DNA"/>
</dbReference>
<dbReference type="Proteomes" id="UP000440367">
    <property type="component" value="Unassembled WGS sequence"/>
</dbReference>
<dbReference type="PANTHER" id="PTHR47031:SF3">
    <property type="entry name" value="SAP DOMAIN-CONTAINING PROTEIN"/>
    <property type="match status" value="1"/>
</dbReference>
<evidence type="ECO:0000313" key="21">
    <source>
        <dbReference type="Proteomes" id="UP000476176"/>
    </source>
</evidence>
<evidence type="ECO:0000256" key="2">
    <source>
        <dbReference type="SAM" id="MobiDB-lite"/>
    </source>
</evidence>
<organism evidence="6 20">
    <name type="scientific">Phytophthora fragariae</name>
    <dbReference type="NCBI Taxonomy" id="53985"/>
    <lineage>
        <taxon>Eukaryota</taxon>
        <taxon>Sar</taxon>
        <taxon>Stramenopiles</taxon>
        <taxon>Oomycota</taxon>
        <taxon>Peronosporomycetes</taxon>
        <taxon>Peronosporales</taxon>
        <taxon>Peronosporaceae</taxon>
        <taxon>Phytophthora</taxon>
    </lineage>
</organism>
<dbReference type="Proteomes" id="UP000433483">
    <property type="component" value="Unassembled WGS sequence"/>
</dbReference>
<evidence type="ECO:0000313" key="18">
    <source>
        <dbReference type="Proteomes" id="UP000440732"/>
    </source>
</evidence>
<evidence type="ECO:0000313" key="9">
    <source>
        <dbReference type="EMBL" id="KAE9141230.1"/>
    </source>
</evidence>
<accession>A0A6A3K5L6</accession>
<evidence type="ECO:0000259" key="4">
    <source>
        <dbReference type="PROSITE" id="PS50800"/>
    </source>
</evidence>
<evidence type="ECO:0000259" key="3">
    <source>
        <dbReference type="PROSITE" id="PS50102"/>
    </source>
</evidence>
<dbReference type="Proteomes" id="UP000460718">
    <property type="component" value="Unassembled WGS sequence"/>
</dbReference>
<evidence type="ECO:0000313" key="10">
    <source>
        <dbReference type="EMBL" id="KAE9203363.1"/>
    </source>
</evidence>
<dbReference type="SMART" id="SM00513">
    <property type="entry name" value="SAP"/>
    <property type="match status" value="1"/>
</dbReference>
<evidence type="ECO:0000313" key="19">
    <source>
        <dbReference type="Proteomes" id="UP000441208"/>
    </source>
</evidence>
<reference evidence="20 21" key="1">
    <citation type="submission" date="2018-09" db="EMBL/GenBank/DDBJ databases">
        <title>Genomic investigation of the strawberry pathogen Phytophthora fragariae indicates pathogenicity is determined by transcriptional variation in three key races.</title>
        <authorList>
            <person name="Adams T.M."/>
            <person name="Armitage A.D."/>
            <person name="Sobczyk M.K."/>
            <person name="Bates H.J."/>
            <person name="Dunwell J.M."/>
            <person name="Nellist C.F."/>
            <person name="Harrison R.J."/>
        </authorList>
    </citation>
    <scope>NUCLEOTIDE SEQUENCE [LARGE SCALE GENOMIC DNA]</scope>
    <source>
        <strain evidence="13 16">A4</strain>
        <strain evidence="12 17">BC-1</strain>
        <strain evidence="11 21">BC-23</strain>
        <strain evidence="10 15">NOV-27</strain>
        <strain evidence="9 18">NOV-5</strain>
        <strain evidence="8 19">NOV-71</strain>
        <strain evidence="5 14">NOV-9</strain>
        <strain evidence="7 22">ONT-3</strain>
        <strain evidence="6 20">SCRP245</strain>
    </source>
</reference>
<proteinExistence type="predicted"/>
<evidence type="ECO:0000313" key="6">
    <source>
        <dbReference type="EMBL" id="KAE9002940.1"/>
    </source>
</evidence>
<dbReference type="InterPro" id="IPR003034">
    <property type="entry name" value="SAP_dom"/>
</dbReference>
<gene>
    <name evidence="13" type="ORF">PF001_g13545</name>
    <name evidence="12" type="ORF">PF002_g15353</name>
    <name evidence="11" type="ORF">PF004_g13517</name>
    <name evidence="10" type="ORF">PF005_g14226</name>
    <name evidence="9" type="ORF">PF006_g13299</name>
    <name evidence="8" type="ORF">PF007_g14520</name>
    <name evidence="5" type="ORF">PF009_g15104</name>
    <name evidence="7" type="ORF">PF010_g13937</name>
    <name evidence="6" type="ORF">PF011_g13101</name>
</gene>
<evidence type="ECO:0000313" key="15">
    <source>
        <dbReference type="Proteomes" id="UP000433483"/>
    </source>
</evidence>
<feature type="region of interest" description="Disordered" evidence="2">
    <location>
        <begin position="336"/>
        <end position="374"/>
    </location>
</feature>
<protein>
    <recommendedName>
        <fullName evidence="23">SAP domain-containing protein</fullName>
    </recommendedName>
</protein>
<dbReference type="Proteomes" id="UP000488956">
    <property type="component" value="Unassembled WGS sequence"/>
</dbReference>
<dbReference type="EMBL" id="QXGF01000855">
    <property type="protein sequence ID" value="KAE8934928.1"/>
    <property type="molecule type" value="Genomic_DNA"/>
</dbReference>
<dbReference type="InterPro" id="IPR012677">
    <property type="entry name" value="Nucleotide-bd_a/b_plait_sf"/>
</dbReference>
<evidence type="ECO:0000313" key="17">
    <source>
        <dbReference type="Proteomes" id="UP000440367"/>
    </source>
</evidence>
<sequence>MKLDADELGSLKVKDLQRELKKRGLDTSGLKAALLERLKEHLNQEEGAPTEAHDAEQEKEKEGEEDDEKEKEKEKEKEEQELEKEQEQEKEKQQEEPHVETSEKEKDPVEAEKAEEEAETNVAEDGEKSENVVGVKRSADAVESDGENAPGAKKVKKVSEAKEGGSPRPEDDDSGKPMSSADADAVMSDENAADEASKTTEAEERLTLRIDNFVRPFTLNAVKALVQEFGNFVEDGFWMDTIKTHCFVTYPSAEIAEKTKDALNGKVWPPENGRSLKVEFVDHTAMEVSKFGEANLPSRPKNKDNTSTQPRQKVTIDEFFQKTETKPVLYYLPLTDEQVKERKERPSQQAEGQPRKRRHRGGRKRNRRGRFQRR</sequence>
<dbReference type="Proteomes" id="UP000437068">
    <property type="component" value="Unassembled WGS sequence"/>
</dbReference>
<dbReference type="PROSITE" id="PS50102">
    <property type="entry name" value="RRM"/>
    <property type="match status" value="1"/>
</dbReference>
<dbReference type="Gene3D" id="1.10.720.30">
    <property type="entry name" value="SAP domain"/>
    <property type="match status" value="1"/>
</dbReference>
<evidence type="ECO:0000313" key="13">
    <source>
        <dbReference type="EMBL" id="KAE9303441.1"/>
    </source>
</evidence>
<evidence type="ECO:0000313" key="22">
    <source>
        <dbReference type="Proteomes" id="UP000488956"/>
    </source>
</evidence>
<dbReference type="EMBL" id="QXFW01000791">
    <property type="protein sequence ID" value="KAE9002940.1"/>
    <property type="molecule type" value="Genomic_DNA"/>
</dbReference>
<dbReference type="Proteomes" id="UP000441208">
    <property type="component" value="Unassembled WGS sequence"/>
</dbReference>
<dbReference type="EMBL" id="QXFZ01000847">
    <property type="protein sequence ID" value="KAE9103106.1"/>
    <property type="molecule type" value="Genomic_DNA"/>
</dbReference>
<dbReference type="AlphaFoldDB" id="A0A6A3K5L6"/>
<dbReference type="Proteomes" id="UP000440732">
    <property type="component" value="Unassembled WGS sequence"/>
</dbReference>